<dbReference type="AlphaFoldDB" id="A0A1J6JWG3"/>
<protein>
    <submittedName>
        <fullName evidence="10">Ferredoxin--nitrite reductase, chloroplastic</fullName>
    </submittedName>
</protein>
<keyword evidence="4" id="KW-0349">Heme</keyword>
<dbReference type="SUPFAM" id="SSF56014">
    <property type="entry name" value="Nitrite and sulphite reductase 4Fe-4S domain-like"/>
    <property type="match status" value="1"/>
</dbReference>
<evidence type="ECO:0000256" key="4">
    <source>
        <dbReference type="ARBA" id="ARBA00022617"/>
    </source>
</evidence>
<dbReference type="GO" id="GO:0046872">
    <property type="term" value="F:metal ion binding"/>
    <property type="evidence" value="ECO:0007669"/>
    <property type="project" value="UniProtKB-KW"/>
</dbReference>
<dbReference type="InterPro" id="IPR045854">
    <property type="entry name" value="NO2/SO3_Rdtase_4Fe4S_sf"/>
</dbReference>
<dbReference type="SMR" id="A0A1J6JWG3"/>
<keyword evidence="6" id="KW-0560">Oxidoreductase</keyword>
<evidence type="ECO:0000256" key="2">
    <source>
        <dbReference type="ARBA" id="ARBA00010429"/>
    </source>
</evidence>
<dbReference type="Proteomes" id="UP000187609">
    <property type="component" value="Unassembled WGS sequence"/>
</dbReference>
<dbReference type="GO" id="GO:0020037">
    <property type="term" value="F:heme binding"/>
    <property type="evidence" value="ECO:0007669"/>
    <property type="project" value="InterPro"/>
</dbReference>
<organism evidence="10 11">
    <name type="scientific">Nicotiana attenuata</name>
    <name type="common">Coyote tobacco</name>
    <dbReference type="NCBI Taxonomy" id="49451"/>
    <lineage>
        <taxon>Eukaryota</taxon>
        <taxon>Viridiplantae</taxon>
        <taxon>Streptophyta</taxon>
        <taxon>Embryophyta</taxon>
        <taxon>Tracheophyta</taxon>
        <taxon>Spermatophyta</taxon>
        <taxon>Magnoliopsida</taxon>
        <taxon>eudicotyledons</taxon>
        <taxon>Gunneridae</taxon>
        <taxon>Pentapetalae</taxon>
        <taxon>asterids</taxon>
        <taxon>lamiids</taxon>
        <taxon>Solanales</taxon>
        <taxon>Solanaceae</taxon>
        <taxon>Nicotianoideae</taxon>
        <taxon>Nicotianeae</taxon>
        <taxon>Nicotiana</taxon>
    </lineage>
</organism>
<dbReference type="PANTHER" id="PTHR32439">
    <property type="entry name" value="FERREDOXIN--NITRITE REDUCTASE, CHLOROPLASTIC"/>
    <property type="match status" value="1"/>
</dbReference>
<dbReference type="EMBL" id="MJEQ01004903">
    <property type="protein sequence ID" value="OIT20796.1"/>
    <property type="molecule type" value="Genomic_DNA"/>
</dbReference>
<dbReference type="Pfam" id="PF01077">
    <property type="entry name" value="NIR_SIR"/>
    <property type="match status" value="1"/>
</dbReference>
<comment type="similarity">
    <text evidence="2">Belongs to the nitrite and sulfite reductase 4Fe-4S domain family.</text>
</comment>
<evidence type="ECO:0000256" key="6">
    <source>
        <dbReference type="ARBA" id="ARBA00023002"/>
    </source>
</evidence>
<keyword evidence="7" id="KW-0408">Iron</keyword>
<dbReference type="InterPro" id="IPR051329">
    <property type="entry name" value="NIR_SIR_4Fe-4S"/>
</dbReference>
<comment type="cofactor">
    <cofactor evidence="1">
        <name>[4Fe-4S] cluster</name>
        <dbReference type="ChEBI" id="CHEBI:49883"/>
    </cofactor>
</comment>
<proteinExistence type="inferred from homology"/>
<dbReference type="Gramene" id="OIT20796">
    <property type="protein sequence ID" value="OIT20796"/>
    <property type="gene ID" value="A4A49_38095"/>
</dbReference>
<dbReference type="Gene3D" id="3.40.50.1110">
    <property type="entry name" value="SGNH hydrolase"/>
    <property type="match status" value="1"/>
</dbReference>
<dbReference type="GO" id="GO:0016491">
    <property type="term" value="F:oxidoreductase activity"/>
    <property type="evidence" value="ECO:0007669"/>
    <property type="project" value="UniProtKB-KW"/>
</dbReference>
<evidence type="ECO:0000256" key="8">
    <source>
        <dbReference type="ARBA" id="ARBA00023014"/>
    </source>
</evidence>
<feature type="domain" description="Nitrite/sulphite reductase 4Fe-4S" evidence="9">
    <location>
        <begin position="101"/>
        <end position="202"/>
    </location>
</feature>
<evidence type="ECO:0000256" key="7">
    <source>
        <dbReference type="ARBA" id="ARBA00023004"/>
    </source>
</evidence>
<evidence type="ECO:0000313" key="11">
    <source>
        <dbReference type="Proteomes" id="UP000187609"/>
    </source>
</evidence>
<sequence>MAVLKNHAFLGFKMKILMKACCGSDNGPFNFDAQKQCGEEGVAVCSERASYLYWDGFRLTPEALENLMDTLFSKKGFVFPELKVGEETAAAVTRRSHDLYEHPHINDLAYMPAMKDGRFGFNLLVGGFFSAKRCDEAIPLDAWVPADDVVPVCKAILEAFRDLGFRGNRQKCRMMRLIDELVSDTAGVEGFRAEVEKRMPQQQLERASPEDLVQKQWERRDCLGVHPQKQEGYSFIGLHIPVVLFKQTIWMS</sequence>
<keyword evidence="3" id="KW-0004">4Fe-4S</keyword>
<evidence type="ECO:0000256" key="5">
    <source>
        <dbReference type="ARBA" id="ARBA00022723"/>
    </source>
</evidence>
<comment type="caution">
    <text evidence="10">The sequence shown here is derived from an EMBL/GenBank/DDBJ whole genome shotgun (WGS) entry which is preliminary data.</text>
</comment>
<dbReference type="GO" id="GO:0051539">
    <property type="term" value="F:4 iron, 4 sulfur cluster binding"/>
    <property type="evidence" value="ECO:0007669"/>
    <property type="project" value="UniProtKB-KW"/>
</dbReference>
<evidence type="ECO:0000256" key="1">
    <source>
        <dbReference type="ARBA" id="ARBA00001966"/>
    </source>
</evidence>
<dbReference type="PANTHER" id="PTHR32439:SF6">
    <property type="entry name" value="FERREDOXIN--NITRITE REDUCTASE, CHLOROPLASTIC-LIKE"/>
    <property type="match status" value="1"/>
</dbReference>
<accession>A0A1J6JWG3</accession>
<evidence type="ECO:0000256" key="3">
    <source>
        <dbReference type="ARBA" id="ARBA00022485"/>
    </source>
</evidence>
<dbReference type="InterPro" id="IPR006067">
    <property type="entry name" value="NO2/SO3_Rdtase_4Fe4S_dom"/>
</dbReference>
<name>A0A1J6JWG3_NICAT</name>
<dbReference type="STRING" id="49451.A0A1J6JWG3"/>
<evidence type="ECO:0000313" key="10">
    <source>
        <dbReference type="EMBL" id="OIT20796.1"/>
    </source>
</evidence>
<dbReference type="Gene3D" id="3.30.413.10">
    <property type="entry name" value="Sulfite Reductase Hemoprotein, domain 1"/>
    <property type="match status" value="1"/>
</dbReference>
<reference evidence="10" key="1">
    <citation type="submission" date="2016-11" db="EMBL/GenBank/DDBJ databases">
        <title>The genome of Nicotiana attenuata.</title>
        <authorList>
            <person name="Xu S."/>
            <person name="Brockmoeller T."/>
            <person name="Gaquerel E."/>
            <person name="Navarro A."/>
            <person name="Kuhl H."/>
            <person name="Gase K."/>
            <person name="Ling Z."/>
            <person name="Zhou W."/>
            <person name="Kreitzer C."/>
            <person name="Stanke M."/>
            <person name="Tang H."/>
            <person name="Lyons E."/>
            <person name="Pandey P."/>
            <person name="Pandey S.P."/>
            <person name="Timmermann B."/>
            <person name="Baldwin I.T."/>
        </authorList>
    </citation>
    <scope>NUCLEOTIDE SEQUENCE [LARGE SCALE GENOMIC DNA]</scope>
    <source>
        <strain evidence="10">UT</strain>
    </source>
</reference>
<keyword evidence="8" id="KW-0411">Iron-sulfur</keyword>
<evidence type="ECO:0000259" key="9">
    <source>
        <dbReference type="Pfam" id="PF01077"/>
    </source>
</evidence>
<dbReference type="Gene3D" id="3.90.480.20">
    <property type="match status" value="1"/>
</dbReference>
<gene>
    <name evidence="10" type="primary">NIR_0</name>
    <name evidence="10" type="ORF">A4A49_38095</name>
</gene>
<keyword evidence="5" id="KW-0479">Metal-binding</keyword>
<dbReference type="InterPro" id="IPR036514">
    <property type="entry name" value="SGNH_hydro_sf"/>
</dbReference>
<keyword evidence="11" id="KW-1185">Reference proteome</keyword>